<organism evidence="2 3">
    <name type="scientific">Nesidiocoris tenuis</name>
    <dbReference type="NCBI Taxonomy" id="355587"/>
    <lineage>
        <taxon>Eukaryota</taxon>
        <taxon>Metazoa</taxon>
        <taxon>Ecdysozoa</taxon>
        <taxon>Arthropoda</taxon>
        <taxon>Hexapoda</taxon>
        <taxon>Insecta</taxon>
        <taxon>Pterygota</taxon>
        <taxon>Neoptera</taxon>
        <taxon>Paraneoptera</taxon>
        <taxon>Hemiptera</taxon>
        <taxon>Heteroptera</taxon>
        <taxon>Panheteroptera</taxon>
        <taxon>Cimicomorpha</taxon>
        <taxon>Miridae</taxon>
        <taxon>Dicyphina</taxon>
        <taxon>Nesidiocoris</taxon>
    </lineage>
</organism>
<sequence length="409" mass="47189">METNQGLDTKWLGRLLKKRFHDDKPVDVVSVNVESAVPKGENYTSDVSRVKITTLTGSGATKTFSMIVKLPKTSKETQQLLAEYSVFRGESKMYSSILKHMEDLMDEFNDKREILWAKLYGFKPYNNMVLEDLKDQNYMLMDRKGWLGLDHALLVLRSIGRYHAMTKALISRGLIGPDDKGNFWARADSSVKDKMIKAGFSVFGAVISKNAGSWTSEWNEMGKRLQALGEKLPHVVGELYENYDKRFEVLNHGDLWSSNMMFKLMEYTDIPISVKLLDFQLPHLNSFIWDVAYFIHVSVMPSVRRVHKDRLLKAYHQSFSENLKFFQYDGYIPTIEDIISEETRMRPVALVFLGTIMPITTASVNDAFIMDKLMSDNPEDAFNEDIYSEEKFVKEVSDDLKEFKRLEII</sequence>
<evidence type="ECO:0000313" key="2">
    <source>
        <dbReference type="EMBL" id="BES95780.1"/>
    </source>
</evidence>
<dbReference type="InterPro" id="IPR004119">
    <property type="entry name" value="EcKL"/>
</dbReference>
<dbReference type="Proteomes" id="UP001307889">
    <property type="component" value="Chromosome 6"/>
</dbReference>
<dbReference type="PANTHER" id="PTHR11012:SF56">
    <property type="entry name" value="CHK KINASE-LIKE DOMAIN-CONTAINING PROTEIN-RELATED"/>
    <property type="match status" value="1"/>
</dbReference>
<dbReference type="SMART" id="SM00587">
    <property type="entry name" value="CHK"/>
    <property type="match status" value="1"/>
</dbReference>
<feature type="domain" description="CHK kinase-like" evidence="1">
    <location>
        <begin position="128"/>
        <end position="325"/>
    </location>
</feature>
<dbReference type="SUPFAM" id="SSF56112">
    <property type="entry name" value="Protein kinase-like (PK-like)"/>
    <property type="match status" value="1"/>
</dbReference>
<dbReference type="InterPro" id="IPR011009">
    <property type="entry name" value="Kinase-like_dom_sf"/>
</dbReference>
<dbReference type="InterPro" id="IPR015897">
    <property type="entry name" value="CHK_kinase-like"/>
</dbReference>
<dbReference type="EMBL" id="AP028914">
    <property type="protein sequence ID" value="BES95780.1"/>
    <property type="molecule type" value="Genomic_DNA"/>
</dbReference>
<name>A0ABN7AUC3_9HEMI</name>
<reference evidence="2 3" key="1">
    <citation type="submission" date="2023-09" db="EMBL/GenBank/DDBJ databases">
        <title>Nesidiocoris tenuis whole genome shotgun sequence.</title>
        <authorList>
            <person name="Shibata T."/>
            <person name="Shimoda M."/>
            <person name="Kobayashi T."/>
            <person name="Uehara T."/>
        </authorList>
    </citation>
    <scope>NUCLEOTIDE SEQUENCE [LARGE SCALE GENOMIC DNA]</scope>
    <source>
        <strain evidence="2 3">Japan</strain>
    </source>
</reference>
<proteinExistence type="predicted"/>
<evidence type="ECO:0000313" key="3">
    <source>
        <dbReference type="Proteomes" id="UP001307889"/>
    </source>
</evidence>
<dbReference type="Gene3D" id="3.90.1200.10">
    <property type="match status" value="1"/>
</dbReference>
<protein>
    <recommendedName>
        <fullName evidence="1">CHK kinase-like domain-containing protein</fullName>
    </recommendedName>
</protein>
<dbReference type="Pfam" id="PF02958">
    <property type="entry name" value="EcKL"/>
    <property type="match status" value="1"/>
</dbReference>
<evidence type="ECO:0000259" key="1">
    <source>
        <dbReference type="SMART" id="SM00587"/>
    </source>
</evidence>
<gene>
    <name evidence="2" type="ORF">NTJ_08590</name>
</gene>
<accession>A0ABN7AUC3</accession>
<keyword evidence="3" id="KW-1185">Reference proteome</keyword>
<dbReference type="PANTHER" id="PTHR11012">
    <property type="entry name" value="PROTEIN KINASE-LIKE DOMAIN-CONTAINING"/>
    <property type="match status" value="1"/>
</dbReference>